<feature type="domain" description="EGF-like" evidence="3">
    <location>
        <begin position="74"/>
        <end position="110"/>
    </location>
</feature>
<dbReference type="Gene3D" id="2.10.25.10">
    <property type="entry name" value="Laminin"/>
    <property type="match status" value="1"/>
</dbReference>
<proteinExistence type="predicted"/>
<feature type="disulfide bond" evidence="1">
    <location>
        <begin position="100"/>
        <end position="109"/>
    </location>
</feature>
<dbReference type="InterPro" id="IPR000742">
    <property type="entry name" value="EGF"/>
</dbReference>
<dbReference type="PROSITE" id="PS01186">
    <property type="entry name" value="EGF_2"/>
    <property type="match status" value="1"/>
</dbReference>
<evidence type="ECO:0000313" key="4">
    <source>
        <dbReference type="EMBL" id="WAR25473.1"/>
    </source>
</evidence>
<keyword evidence="5" id="KW-1185">Reference proteome</keyword>
<dbReference type="EMBL" id="CP111025">
    <property type="protein sequence ID" value="WAR25473.1"/>
    <property type="molecule type" value="Genomic_DNA"/>
</dbReference>
<evidence type="ECO:0000259" key="3">
    <source>
        <dbReference type="PROSITE" id="PS50026"/>
    </source>
</evidence>
<keyword evidence="2" id="KW-0732">Signal</keyword>
<accession>A0ABY7FTB9</accession>
<organism evidence="4 5">
    <name type="scientific">Mya arenaria</name>
    <name type="common">Soft-shell clam</name>
    <dbReference type="NCBI Taxonomy" id="6604"/>
    <lineage>
        <taxon>Eukaryota</taxon>
        <taxon>Metazoa</taxon>
        <taxon>Spiralia</taxon>
        <taxon>Lophotrochozoa</taxon>
        <taxon>Mollusca</taxon>
        <taxon>Bivalvia</taxon>
        <taxon>Autobranchia</taxon>
        <taxon>Heteroconchia</taxon>
        <taxon>Euheterodonta</taxon>
        <taxon>Imparidentia</taxon>
        <taxon>Neoheterodontei</taxon>
        <taxon>Myida</taxon>
        <taxon>Myoidea</taxon>
        <taxon>Myidae</taxon>
        <taxon>Mya</taxon>
    </lineage>
</organism>
<evidence type="ECO:0000313" key="5">
    <source>
        <dbReference type="Proteomes" id="UP001164746"/>
    </source>
</evidence>
<feature type="signal peptide" evidence="2">
    <location>
        <begin position="1"/>
        <end position="20"/>
    </location>
</feature>
<dbReference type="PROSITE" id="PS50026">
    <property type="entry name" value="EGF_3"/>
    <property type="match status" value="1"/>
</dbReference>
<feature type="chain" id="PRO_5046172768" description="EGF-like domain-containing protein" evidence="2">
    <location>
        <begin position="21"/>
        <end position="321"/>
    </location>
</feature>
<keyword evidence="1" id="KW-0245">EGF-like domain</keyword>
<dbReference type="PROSITE" id="PS00022">
    <property type="entry name" value="EGF_1"/>
    <property type="match status" value="1"/>
</dbReference>
<reference evidence="4" key="1">
    <citation type="submission" date="2022-11" db="EMBL/GenBank/DDBJ databases">
        <title>Centuries of genome instability and evolution in soft-shell clam transmissible cancer (bioRxiv).</title>
        <authorList>
            <person name="Hart S.F.M."/>
            <person name="Yonemitsu M.A."/>
            <person name="Giersch R.M."/>
            <person name="Beal B.F."/>
            <person name="Arriagada G."/>
            <person name="Davis B.W."/>
            <person name="Ostrander E.A."/>
            <person name="Goff S.P."/>
            <person name="Metzger M.J."/>
        </authorList>
    </citation>
    <scope>NUCLEOTIDE SEQUENCE</scope>
    <source>
        <strain evidence="4">MELC-2E11</strain>
        <tissue evidence="4">Siphon/mantle</tissue>
    </source>
</reference>
<evidence type="ECO:0000256" key="1">
    <source>
        <dbReference type="PROSITE-ProRule" id="PRU00076"/>
    </source>
</evidence>
<keyword evidence="1" id="KW-1015">Disulfide bond</keyword>
<dbReference type="Proteomes" id="UP001164746">
    <property type="component" value="Chromosome 14"/>
</dbReference>
<name>A0ABY7FTB9_MYAAR</name>
<comment type="caution">
    <text evidence="1">Lacks conserved residue(s) required for the propagation of feature annotation.</text>
</comment>
<dbReference type="SUPFAM" id="SSF48726">
    <property type="entry name" value="Immunoglobulin"/>
    <property type="match status" value="1"/>
</dbReference>
<protein>
    <recommendedName>
        <fullName evidence="3">EGF-like domain-containing protein</fullName>
    </recommendedName>
</protein>
<gene>
    <name evidence="4" type="ORF">MAR_011177</name>
</gene>
<dbReference type="CDD" id="cd00054">
    <property type="entry name" value="EGF_CA"/>
    <property type="match status" value="1"/>
</dbReference>
<sequence>MVWLYFLALLAMEWGYTVKGINNGLKGRREEYSGRLLNSDGDFEFTYTTPELQDKTLCVPSYTVTVRHDHRCGRESQCEVNQCDNGGTCVKNGHKETCHCMEGYSGEFCSEGGSSVGNLEFTHRPQDRNVKRQKQAVVLCMITKFNEQNEGQYTCLARAGSLTAEHVFSMTMVNDCNLEGFRGPRNEEGKVGNMVFLTCSASNAKDVLWRKDGVVIDFEENTRMKTKGTTPVKLHTTKIVEARRLHISRSFNLEHSTSTVADLYMTRQGNLERQPIFQKETMHTPRNTRGMSQCSILNCIDLFPGGKEAFTPENVQLNFGL</sequence>
<dbReference type="SUPFAM" id="SSF57196">
    <property type="entry name" value="EGF/Laminin"/>
    <property type="match status" value="1"/>
</dbReference>
<evidence type="ECO:0000256" key="2">
    <source>
        <dbReference type="SAM" id="SignalP"/>
    </source>
</evidence>
<dbReference type="InterPro" id="IPR036179">
    <property type="entry name" value="Ig-like_dom_sf"/>
</dbReference>